<name>A0ABN1VLP7_9ACTN</name>
<evidence type="ECO:0000256" key="2">
    <source>
        <dbReference type="SAM" id="Phobius"/>
    </source>
</evidence>
<evidence type="ECO:0000313" key="4">
    <source>
        <dbReference type="Proteomes" id="UP001500037"/>
    </source>
</evidence>
<organism evidence="3 4">
    <name type="scientific">Kitasatospora nipponensis</name>
    <dbReference type="NCBI Taxonomy" id="258049"/>
    <lineage>
        <taxon>Bacteria</taxon>
        <taxon>Bacillati</taxon>
        <taxon>Actinomycetota</taxon>
        <taxon>Actinomycetes</taxon>
        <taxon>Kitasatosporales</taxon>
        <taxon>Streptomycetaceae</taxon>
        <taxon>Kitasatospora</taxon>
    </lineage>
</organism>
<comment type="caution">
    <text evidence="3">The sequence shown here is derived from an EMBL/GenBank/DDBJ whole genome shotgun (WGS) entry which is preliminary data.</text>
</comment>
<evidence type="ECO:0008006" key="5">
    <source>
        <dbReference type="Google" id="ProtNLM"/>
    </source>
</evidence>
<dbReference type="RefSeq" id="WP_344438008.1">
    <property type="nucleotide sequence ID" value="NZ_BAAALF010000002.1"/>
</dbReference>
<feature type="compositionally biased region" description="Low complexity" evidence="1">
    <location>
        <begin position="203"/>
        <end position="220"/>
    </location>
</feature>
<sequence>MEAIGALGVLLVLFGIGAVTLVVLAILRTGRALAAKVERTEVQARRAVENVTLRARTYTRPGAQGEIAAVRLALRTSLTGTREVLQGAVASDGQLTEALQLLGRLDAHAAELDGELRMLEREPEQSRLAVKLPELRERAERITSSAESMRWAAQDRMHRFAQDELSRLSEECASEAGALRHWDTGAADPASGAGAGASGGAAVGDPVVGDPVSGAGRPGLAAAGRLSAEEALKLGEPLTRLAGRLRKPNPGSSAG</sequence>
<keyword evidence="4" id="KW-1185">Reference proteome</keyword>
<reference evidence="3 4" key="1">
    <citation type="journal article" date="2019" name="Int. J. Syst. Evol. Microbiol.">
        <title>The Global Catalogue of Microorganisms (GCM) 10K type strain sequencing project: providing services to taxonomists for standard genome sequencing and annotation.</title>
        <authorList>
            <consortium name="The Broad Institute Genomics Platform"/>
            <consortium name="The Broad Institute Genome Sequencing Center for Infectious Disease"/>
            <person name="Wu L."/>
            <person name="Ma J."/>
        </authorList>
    </citation>
    <scope>NUCLEOTIDE SEQUENCE [LARGE SCALE GENOMIC DNA]</scope>
    <source>
        <strain evidence="3 4">JCM 13004</strain>
    </source>
</reference>
<keyword evidence="2" id="KW-0472">Membrane</keyword>
<accession>A0ABN1VLP7</accession>
<protein>
    <recommendedName>
        <fullName evidence="5">Secreted protein</fullName>
    </recommendedName>
</protein>
<keyword evidence="2" id="KW-1133">Transmembrane helix</keyword>
<dbReference type="Proteomes" id="UP001500037">
    <property type="component" value="Unassembled WGS sequence"/>
</dbReference>
<feature type="transmembrane region" description="Helical" evidence="2">
    <location>
        <begin position="6"/>
        <end position="27"/>
    </location>
</feature>
<keyword evidence="2" id="KW-0812">Transmembrane</keyword>
<evidence type="ECO:0000256" key="1">
    <source>
        <dbReference type="SAM" id="MobiDB-lite"/>
    </source>
</evidence>
<proteinExistence type="predicted"/>
<feature type="compositionally biased region" description="Gly residues" evidence="1">
    <location>
        <begin position="193"/>
        <end position="202"/>
    </location>
</feature>
<gene>
    <name evidence="3" type="ORF">GCM10009665_02890</name>
</gene>
<evidence type="ECO:0000313" key="3">
    <source>
        <dbReference type="EMBL" id="GAA1216441.1"/>
    </source>
</evidence>
<dbReference type="EMBL" id="BAAALF010000002">
    <property type="protein sequence ID" value="GAA1216441.1"/>
    <property type="molecule type" value="Genomic_DNA"/>
</dbReference>
<feature type="region of interest" description="Disordered" evidence="1">
    <location>
        <begin position="183"/>
        <end position="220"/>
    </location>
</feature>